<proteinExistence type="predicted"/>
<sequence>MKTMNVGGVTIGEALKNAKQDIKIYDPPNKYYIIGILKRFDDWLILFNEKNESAICLINKKHNKIAEAYAIEPIINFDEVLVT</sequence>
<protein>
    <submittedName>
        <fullName evidence="1">Uncharacterized protein</fullName>
    </submittedName>
</protein>
<dbReference type="AlphaFoldDB" id="A0A6M3LP05"/>
<accession>A0A6M3LP05</accession>
<organism evidence="1">
    <name type="scientific">viral metagenome</name>
    <dbReference type="NCBI Taxonomy" id="1070528"/>
    <lineage>
        <taxon>unclassified sequences</taxon>
        <taxon>metagenomes</taxon>
        <taxon>organismal metagenomes</taxon>
    </lineage>
</organism>
<name>A0A6M3LP05_9ZZZZ</name>
<evidence type="ECO:0000313" key="1">
    <source>
        <dbReference type="EMBL" id="QJA96353.1"/>
    </source>
</evidence>
<gene>
    <name evidence="1" type="ORF">MM415B09363_0004</name>
</gene>
<dbReference type="EMBL" id="MT143392">
    <property type="protein sequence ID" value="QJA96353.1"/>
    <property type="molecule type" value="Genomic_DNA"/>
</dbReference>
<reference evidence="1" key="1">
    <citation type="submission" date="2020-03" db="EMBL/GenBank/DDBJ databases">
        <title>The deep terrestrial virosphere.</title>
        <authorList>
            <person name="Holmfeldt K."/>
            <person name="Nilsson E."/>
            <person name="Simone D."/>
            <person name="Lopez-Fernandez M."/>
            <person name="Wu X."/>
            <person name="de Brujin I."/>
            <person name="Lundin D."/>
            <person name="Andersson A."/>
            <person name="Bertilsson S."/>
            <person name="Dopson M."/>
        </authorList>
    </citation>
    <scope>NUCLEOTIDE SEQUENCE</scope>
    <source>
        <strain evidence="1">MM415B09363</strain>
    </source>
</reference>